<dbReference type="InterPro" id="IPR013954">
    <property type="entry name" value="PNK3P"/>
</dbReference>
<dbReference type="PANTHER" id="PTHR12083:SF9">
    <property type="entry name" value="BIFUNCTIONAL POLYNUCLEOTIDE PHOSPHATASE_KINASE"/>
    <property type="match status" value="1"/>
</dbReference>
<dbReference type="SUPFAM" id="SSF56784">
    <property type="entry name" value="HAD-like"/>
    <property type="match status" value="1"/>
</dbReference>
<dbReference type="SUPFAM" id="SSF52540">
    <property type="entry name" value="P-loop containing nucleoside triphosphate hydrolases"/>
    <property type="match status" value="1"/>
</dbReference>
<reference evidence="1" key="1">
    <citation type="journal article" date="2015" name="Nature">
        <title>Complex archaea that bridge the gap between prokaryotes and eukaryotes.</title>
        <authorList>
            <person name="Spang A."/>
            <person name="Saw J.H."/>
            <person name="Jorgensen S.L."/>
            <person name="Zaremba-Niedzwiedzka K."/>
            <person name="Martijn J."/>
            <person name="Lind A.E."/>
            <person name="van Eijk R."/>
            <person name="Schleper C."/>
            <person name="Guy L."/>
            <person name="Ettema T.J."/>
        </authorList>
    </citation>
    <scope>NUCLEOTIDE SEQUENCE</scope>
</reference>
<protein>
    <submittedName>
        <fullName evidence="1">Uncharacterized protein</fullName>
    </submittedName>
</protein>
<dbReference type="GO" id="GO:0046403">
    <property type="term" value="F:polynucleotide 3'-phosphatase activity"/>
    <property type="evidence" value="ECO:0007669"/>
    <property type="project" value="TreeGrafter"/>
</dbReference>
<comment type="caution">
    <text evidence="1">The sequence shown here is derived from an EMBL/GenBank/DDBJ whole genome shotgun (WGS) entry which is preliminary data.</text>
</comment>
<dbReference type="InterPro" id="IPR027417">
    <property type="entry name" value="P-loop_NTPase"/>
</dbReference>
<dbReference type="Gene3D" id="3.40.50.300">
    <property type="entry name" value="P-loop containing nucleotide triphosphate hydrolases"/>
    <property type="match status" value="1"/>
</dbReference>
<proteinExistence type="predicted"/>
<sequence length="333" mass="37717">SRVSKPADKIAAFDLDYTLLRPKCKNKFPKSKDDATPVYPEVASKLQEIQSNGYKIIIFTNQHGIGKRINIKDIYYKIDTYLPNGAAIDVYISYQKNQYRKPFPGMFDVFMENNGPLQDIFYVGDAAGRKGDFSASDAQFAYNCGMPFYTPEQFFLNQKERVPTVPHLKPPKPIPLKGGIPIQTVLILVGPPGCGKSTLAAVIAERYPGTIVINNDDTGSAAKSVRLFRQALKDKAPRIVIDNTNATVVNRAFYVEPAKDEQYKVYAITIGLSKEHASYLNYYRAYTNGKNLIPEVAYRSFYKRLEPIQTSEDYNKNFTYVPKLPEEIFEYSF</sequence>
<dbReference type="NCBIfam" id="TIGR01664">
    <property type="entry name" value="DNA-3'-Pase"/>
    <property type="match status" value="1"/>
</dbReference>
<name>A0A0F9DLE2_9ZZZZ</name>
<dbReference type="GO" id="GO:0006281">
    <property type="term" value="P:DNA repair"/>
    <property type="evidence" value="ECO:0007669"/>
    <property type="project" value="TreeGrafter"/>
</dbReference>
<accession>A0A0F9DLE2</accession>
<dbReference type="Pfam" id="PF13671">
    <property type="entry name" value="AAA_33"/>
    <property type="match status" value="1"/>
</dbReference>
<dbReference type="InterPro" id="IPR006551">
    <property type="entry name" value="Polynucleotide_phosphatase"/>
</dbReference>
<dbReference type="Gene3D" id="3.40.50.1000">
    <property type="entry name" value="HAD superfamily/HAD-like"/>
    <property type="match status" value="1"/>
</dbReference>
<dbReference type="InterPro" id="IPR036412">
    <property type="entry name" value="HAD-like_sf"/>
</dbReference>
<dbReference type="PANTHER" id="PTHR12083">
    <property type="entry name" value="BIFUNCTIONAL POLYNUCLEOTIDE PHOSPHATASE/KINASE"/>
    <property type="match status" value="1"/>
</dbReference>
<dbReference type="InterPro" id="IPR006549">
    <property type="entry name" value="HAD-SF_hydro_IIIA"/>
</dbReference>
<dbReference type="InterPro" id="IPR023214">
    <property type="entry name" value="HAD_sf"/>
</dbReference>
<dbReference type="Pfam" id="PF08645">
    <property type="entry name" value="PNK3P"/>
    <property type="match status" value="1"/>
</dbReference>
<dbReference type="EMBL" id="LAZR01041131">
    <property type="protein sequence ID" value="KKL12763.1"/>
    <property type="molecule type" value="Genomic_DNA"/>
</dbReference>
<gene>
    <name evidence="1" type="ORF">LCGC14_2532500</name>
</gene>
<dbReference type="AlphaFoldDB" id="A0A0F9DLE2"/>
<dbReference type="GO" id="GO:0046404">
    <property type="term" value="F:ATP-dependent polydeoxyribonucleotide 5'-hydroxyl-kinase activity"/>
    <property type="evidence" value="ECO:0007669"/>
    <property type="project" value="TreeGrafter"/>
</dbReference>
<dbReference type="NCBIfam" id="TIGR01662">
    <property type="entry name" value="HAD-SF-IIIA"/>
    <property type="match status" value="1"/>
</dbReference>
<organism evidence="1">
    <name type="scientific">marine sediment metagenome</name>
    <dbReference type="NCBI Taxonomy" id="412755"/>
    <lineage>
        <taxon>unclassified sequences</taxon>
        <taxon>metagenomes</taxon>
        <taxon>ecological metagenomes</taxon>
    </lineage>
</organism>
<feature type="non-terminal residue" evidence="1">
    <location>
        <position position="1"/>
    </location>
</feature>
<evidence type="ECO:0000313" key="1">
    <source>
        <dbReference type="EMBL" id="KKL12763.1"/>
    </source>
</evidence>
<dbReference type="GO" id="GO:0003690">
    <property type="term" value="F:double-stranded DNA binding"/>
    <property type="evidence" value="ECO:0007669"/>
    <property type="project" value="TreeGrafter"/>
</dbReference>